<feature type="region of interest" description="Disordered" evidence="1">
    <location>
        <begin position="1"/>
        <end position="36"/>
    </location>
</feature>
<dbReference type="InterPro" id="IPR055278">
    <property type="entry name" value="CDC48c"/>
</dbReference>
<keyword evidence="3" id="KW-1185">Reference proteome</keyword>
<reference evidence="3" key="1">
    <citation type="journal article" date="2014" name="Science">
        <title>Ancient hybridizations among the ancestral genomes of bread wheat.</title>
        <authorList>
            <consortium name="International Wheat Genome Sequencing Consortium,"/>
            <person name="Marcussen T."/>
            <person name="Sandve S.R."/>
            <person name="Heier L."/>
            <person name="Spannagl M."/>
            <person name="Pfeifer M."/>
            <person name="Jakobsen K.S."/>
            <person name="Wulff B.B."/>
            <person name="Steuernagel B."/>
            <person name="Mayer K.F."/>
            <person name="Olsen O.A."/>
        </authorList>
    </citation>
    <scope>NUCLEOTIDE SEQUENCE [LARGE SCALE GENOMIC DNA]</scope>
    <source>
        <strain evidence="3">cv. AL8/78</strain>
    </source>
</reference>
<reference evidence="2" key="3">
    <citation type="journal article" date="2017" name="Nature">
        <title>Genome sequence of the progenitor of the wheat D genome Aegilops tauschii.</title>
        <authorList>
            <person name="Luo M.C."/>
            <person name="Gu Y.Q."/>
            <person name="Puiu D."/>
            <person name="Wang H."/>
            <person name="Twardziok S.O."/>
            <person name="Deal K.R."/>
            <person name="Huo N."/>
            <person name="Zhu T."/>
            <person name="Wang L."/>
            <person name="Wang Y."/>
            <person name="McGuire P.E."/>
            <person name="Liu S."/>
            <person name="Long H."/>
            <person name="Ramasamy R.K."/>
            <person name="Rodriguez J.C."/>
            <person name="Van S.L."/>
            <person name="Yuan L."/>
            <person name="Wang Z."/>
            <person name="Xia Z."/>
            <person name="Xiao L."/>
            <person name="Anderson O.D."/>
            <person name="Ouyang S."/>
            <person name="Liang Y."/>
            <person name="Zimin A.V."/>
            <person name="Pertea G."/>
            <person name="Qi P."/>
            <person name="Bennetzen J.L."/>
            <person name="Dai X."/>
            <person name="Dawson M.W."/>
            <person name="Muller H.G."/>
            <person name="Kugler K."/>
            <person name="Rivarola-Duarte L."/>
            <person name="Spannagl M."/>
            <person name="Mayer K.F.X."/>
            <person name="Lu F.H."/>
            <person name="Bevan M.W."/>
            <person name="Leroy P."/>
            <person name="Li P."/>
            <person name="You F.M."/>
            <person name="Sun Q."/>
            <person name="Liu Z."/>
            <person name="Lyons E."/>
            <person name="Wicker T."/>
            <person name="Salzberg S.L."/>
            <person name="Devos K.M."/>
            <person name="Dvorak J."/>
        </authorList>
    </citation>
    <scope>NUCLEOTIDE SEQUENCE [LARGE SCALE GENOMIC DNA]</scope>
    <source>
        <strain evidence="2">cv. AL8/78</strain>
    </source>
</reference>
<reference evidence="2" key="4">
    <citation type="submission" date="2019-03" db="UniProtKB">
        <authorList>
            <consortium name="EnsemblPlants"/>
        </authorList>
    </citation>
    <scope>IDENTIFICATION</scope>
</reference>
<dbReference type="Gramene" id="AET3Gv20998400.1">
    <property type="protein sequence ID" value="AET3Gv20998400.1"/>
    <property type="gene ID" value="AET3Gv20998400"/>
</dbReference>
<dbReference type="EnsemblPlants" id="AET3Gv20998400.1">
    <property type="protein sequence ID" value="AET3Gv20998400.1"/>
    <property type="gene ID" value="AET3Gv20998400"/>
</dbReference>
<feature type="region of interest" description="Disordered" evidence="1">
    <location>
        <begin position="88"/>
        <end position="137"/>
    </location>
</feature>
<dbReference type="PANTHER" id="PTHR48470:SF1">
    <property type="entry name" value="CELL DIVISION CONTROL PROTEIN 48 C ISOFORM 1"/>
    <property type="match status" value="1"/>
</dbReference>
<protein>
    <submittedName>
        <fullName evidence="2">Uncharacterized protein</fullName>
    </submittedName>
</protein>
<evidence type="ECO:0000256" key="1">
    <source>
        <dbReference type="SAM" id="MobiDB-lite"/>
    </source>
</evidence>
<dbReference type="PANTHER" id="PTHR48470">
    <property type="entry name" value="CELL DIVISION CONTROL PROTEIN 48 C ISOFORM 1"/>
    <property type="match status" value="1"/>
</dbReference>
<reference evidence="3" key="2">
    <citation type="journal article" date="2017" name="Nat. Plants">
        <title>The Aegilops tauschii genome reveals multiple impacts of transposons.</title>
        <authorList>
            <person name="Zhao G."/>
            <person name="Zou C."/>
            <person name="Li K."/>
            <person name="Wang K."/>
            <person name="Li T."/>
            <person name="Gao L."/>
            <person name="Zhang X."/>
            <person name="Wang H."/>
            <person name="Yang Z."/>
            <person name="Liu X."/>
            <person name="Jiang W."/>
            <person name="Mao L."/>
            <person name="Kong X."/>
            <person name="Jiao Y."/>
            <person name="Jia J."/>
        </authorList>
    </citation>
    <scope>NUCLEOTIDE SEQUENCE [LARGE SCALE GENOMIC DNA]</scope>
    <source>
        <strain evidence="3">cv. AL8/78</strain>
    </source>
</reference>
<evidence type="ECO:0000313" key="2">
    <source>
        <dbReference type="EnsemblPlants" id="AET3Gv20998400.1"/>
    </source>
</evidence>
<dbReference type="Proteomes" id="UP000015105">
    <property type="component" value="Chromosome 3D"/>
</dbReference>
<feature type="compositionally biased region" description="Low complexity" evidence="1">
    <location>
        <begin position="113"/>
        <end position="124"/>
    </location>
</feature>
<dbReference type="AlphaFoldDB" id="A0A453GFY4"/>
<accession>A0A453GFY4</accession>
<sequence>SLLKRKKTNKPQTLPSTHPPPPPSMAKRPRRSYSLESRVRRLILSDAGLAVPSSSADDVARAIRSRHREYQRYKLELFASVVRRAISSLPPPGDASCSEDSASGAPRRRSSHDATSSSTTTHSHSPPPPAFDVTKSLLRSCYSSQTSKRDPDADQQLGMELAVEKVLMGPDAQGGR</sequence>
<evidence type="ECO:0000313" key="3">
    <source>
        <dbReference type="Proteomes" id="UP000015105"/>
    </source>
</evidence>
<proteinExistence type="predicted"/>
<name>A0A453GFY4_AEGTS</name>
<organism evidence="2 3">
    <name type="scientific">Aegilops tauschii subsp. strangulata</name>
    <name type="common">Goatgrass</name>
    <dbReference type="NCBI Taxonomy" id="200361"/>
    <lineage>
        <taxon>Eukaryota</taxon>
        <taxon>Viridiplantae</taxon>
        <taxon>Streptophyta</taxon>
        <taxon>Embryophyta</taxon>
        <taxon>Tracheophyta</taxon>
        <taxon>Spermatophyta</taxon>
        <taxon>Magnoliopsida</taxon>
        <taxon>Liliopsida</taxon>
        <taxon>Poales</taxon>
        <taxon>Poaceae</taxon>
        <taxon>BOP clade</taxon>
        <taxon>Pooideae</taxon>
        <taxon>Triticodae</taxon>
        <taxon>Triticeae</taxon>
        <taxon>Triticinae</taxon>
        <taxon>Aegilops</taxon>
    </lineage>
</organism>
<dbReference type="GO" id="GO:0016887">
    <property type="term" value="F:ATP hydrolysis activity"/>
    <property type="evidence" value="ECO:0007669"/>
    <property type="project" value="InterPro"/>
</dbReference>
<reference evidence="2" key="5">
    <citation type="journal article" date="2021" name="G3 (Bethesda)">
        <title>Aegilops tauschii genome assembly Aet v5.0 features greater sequence contiguity and improved annotation.</title>
        <authorList>
            <person name="Wang L."/>
            <person name="Zhu T."/>
            <person name="Rodriguez J.C."/>
            <person name="Deal K.R."/>
            <person name="Dubcovsky J."/>
            <person name="McGuire P.E."/>
            <person name="Lux T."/>
            <person name="Spannagl M."/>
            <person name="Mayer K.F.X."/>
            <person name="Baldrich P."/>
            <person name="Meyers B.C."/>
            <person name="Huo N."/>
            <person name="Gu Y.Q."/>
            <person name="Zhou H."/>
            <person name="Devos K.M."/>
            <person name="Bennetzen J.L."/>
            <person name="Unver T."/>
            <person name="Budak H."/>
            <person name="Gulick P.J."/>
            <person name="Galiba G."/>
            <person name="Kalapos B."/>
            <person name="Nelson D.R."/>
            <person name="Li P."/>
            <person name="You F.M."/>
            <person name="Luo M.C."/>
            <person name="Dvorak J."/>
        </authorList>
    </citation>
    <scope>NUCLEOTIDE SEQUENCE [LARGE SCALE GENOMIC DNA]</scope>
    <source>
        <strain evidence="2">cv. AL8/78</strain>
    </source>
</reference>